<protein>
    <recommendedName>
        <fullName evidence="8">HMG box domain-containing protein</fullName>
    </recommendedName>
</protein>
<feature type="compositionally biased region" description="Polar residues" evidence="7">
    <location>
        <begin position="145"/>
        <end position="169"/>
    </location>
</feature>
<keyword evidence="10" id="KW-1185">Reference proteome</keyword>
<feature type="domain" description="HMG box" evidence="8">
    <location>
        <begin position="244"/>
        <end position="312"/>
    </location>
</feature>
<dbReference type="OrthoDB" id="2307332at2759"/>
<evidence type="ECO:0000313" key="10">
    <source>
        <dbReference type="Proteomes" id="UP000076632"/>
    </source>
</evidence>
<organism evidence="9 10">
    <name type="scientific">Xylona heveae (strain CBS 132557 / TC161)</name>
    <dbReference type="NCBI Taxonomy" id="1328760"/>
    <lineage>
        <taxon>Eukaryota</taxon>
        <taxon>Fungi</taxon>
        <taxon>Dikarya</taxon>
        <taxon>Ascomycota</taxon>
        <taxon>Pezizomycotina</taxon>
        <taxon>Xylonomycetes</taxon>
        <taxon>Xylonales</taxon>
        <taxon>Xylonaceae</taxon>
        <taxon>Xylona</taxon>
    </lineage>
</organism>
<feature type="DNA-binding region" description="HMG box" evidence="6">
    <location>
        <begin position="244"/>
        <end position="312"/>
    </location>
</feature>
<evidence type="ECO:0000256" key="4">
    <source>
        <dbReference type="ARBA" id="ARBA00023163"/>
    </source>
</evidence>
<evidence type="ECO:0000256" key="7">
    <source>
        <dbReference type="SAM" id="MobiDB-lite"/>
    </source>
</evidence>
<keyword evidence="4" id="KW-0804">Transcription</keyword>
<dbReference type="GO" id="GO:0000978">
    <property type="term" value="F:RNA polymerase II cis-regulatory region sequence-specific DNA binding"/>
    <property type="evidence" value="ECO:0007669"/>
    <property type="project" value="TreeGrafter"/>
</dbReference>
<keyword evidence="5 6" id="KW-0539">Nucleus</keyword>
<evidence type="ECO:0000256" key="6">
    <source>
        <dbReference type="PROSITE-ProRule" id="PRU00267"/>
    </source>
</evidence>
<feature type="region of interest" description="Disordered" evidence="7">
    <location>
        <begin position="304"/>
        <end position="378"/>
    </location>
</feature>
<gene>
    <name evidence="9" type="ORF">L228DRAFT_279581</name>
</gene>
<feature type="compositionally biased region" description="Basic residues" evidence="7">
    <location>
        <begin position="179"/>
        <end position="191"/>
    </location>
</feature>
<dbReference type="SUPFAM" id="SSF47095">
    <property type="entry name" value="HMG-box"/>
    <property type="match status" value="1"/>
</dbReference>
<sequence length="585" mass="65220">MIKRRPVSPSSSNNGGVHYSLQPALNQNRDIVHPHEYCIIDGSYPGPYRLQYRPELRPAEQDSTQFANMRDVNDVGLGIRMGRFGDAKSAGPMIGGSHEENWPGNDAMIKEYRLGHNEGLSTAAVDPQSYLHHAFNIYNPPTPESLAQSQGGSQILSGRSMASSESPPMTTAVADSHFRPSKSPRPKKITKQGKADKAKIPKINAPLSVLTKDFEDIPIRDMREWVNRSIETRHKEVEKRNGYIARPMNSFMLYRSAFAERTKQWCLQNNHQVVSSVSGESWPLEPPEVRDEYNEYAKVERINHQNAHPGYKFSPSKAQTNARKRKPTPDDEDEEMCNVEDADFDWVPQNQRKTRLRSNKRQGRGTSSKPGDLEDAATDIAPPSAHIVVNKSSYQATNPGKPPPAAMGTDLNGHYYQTTVHQHANVPNVEDVKIRKTERPAMQYNGSGSLISLPGAEHYDLLQPASQQSSPAASGICQVDPLLLAYDSNYGSSSSSQPEETMAATIYQLPGQPTTFNPGFVPSHREIDHAGYGPFPDGGFQTLECHGLPFYHSEISPFADPQELWRVESDLYHADCVSEFNKWVD</sequence>
<feature type="compositionally biased region" description="Basic residues" evidence="7">
    <location>
        <begin position="352"/>
        <end position="363"/>
    </location>
</feature>
<evidence type="ECO:0000259" key="8">
    <source>
        <dbReference type="PROSITE" id="PS50118"/>
    </source>
</evidence>
<comment type="subcellular location">
    <subcellularLocation>
        <location evidence="1">Nucleus</location>
    </subcellularLocation>
</comment>
<name>A0A165JL13_XYLHT</name>
<evidence type="ECO:0000256" key="3">
    <source>
        <dbReference type="ARBA" id="ARBA00023125"/>
    </source>
</evidence>
<dbReference type="GO" id="GO:0005634">
    <property type="term" value="C:nucleus"/>
    <property type="evidence" value="ECO:0007669"/>
    <property type="project" value="UniProtKB-SubCell"/>
</dbReference>
<dbReference type="RefSeq" id="XP_018191926.1">
    <property type="nucleotide sequence ID" value="XM_018335694.1"/>
</dbReference>
<dbReference type="InterPro" id="IPR050917">
    <property type="entry name" value="SOX_TF"/>
</dbReference>
<proteinExistence type="predicted"/>
<feature type="region of interest" description="Disordered" evidence="7">
    <location>
        <begin position="1"/>
        <end position="21"/>
    </location>
</feature>
<dbReference type="AlphaFoldDB" id="A0A165JL13"/>
<dbReference type="Proteomes" id="UP000076632">
    <property type="component" value="Unassembled WGS sequence"/>
</dbReference>
<accession>A0A165JL13</accession>
<dbReference type="GeneID" id="28900831"/>
<feature type="compositionally biased region" description="Acidic residues" evidence="7">
    <location>
        <begin position="330"/>
        <end position="344"/>
    </location>
</feature>
<dbReference type="Gene3D" id="1.10.30.10">
    <property type="entry name" value="High mobility group box domain"/>
    <property type="match status" value="1"/>
</dbReference>
<dbReference type="Pfam" id="PF00505">
    <property type="entry name" value="HMG_box"/>
    <property type="match status" value="1"/>
</dbReference>
<dbReference type="SMART" id="SM00398">
    <property type="entry name" value="HMG"/>
    <property type="match status" value="1"/>
</dbReference>
<dbReference type="GO" id="GO:0000981">
    <property type="term" value="F:DNA-binding transcription factor activity, RNA polymerase II-specific"/>
    <property type="evidence" value="ECO:0007669"/>
    <property type="project" value="TreeGrafter"/>
</dbReference>
<evidence type="ECO:0000256" key="1">
    <source>
        <dbReference type="ARBA" id="ARBA00004123"/>
    </source>
</evidence>
<dbReference type="PANTHER" id="PTHR45803">
    <property type="entry name" value="SOX100B"/>
    <property type="match status" value="1"/>
</dbReference>
<dbReference type="CDD" id="cd01389">
    <property type="entry name" value="HMG-box_ROX1-like"/>
    <property type="match status" value="1"/>
</dbReference>
<dbReference type="InParanoid" id="A0A165JL13"/>
<feature type="region of interest" description="Disordered" evidence="7">
    <location>
        <begin position="144"/>
        <end position="197"/>
    </location>
</feature>
<dbReference type="EMBL" id="KV407454">
    <property type="protein sequence ID" value="KZF26371.1"/>
    <property type="molecule type" value="Genomic_DNA"/>
</dbReference>
<dbReference type="PANTHER" id="PTHR45803:SF5">
    <property type="entry name" value="SOX100B"/>
    <property type="match status" value="1"/>
</dbReference>
<evidence type="ECO:0000256" key="2">
    <source>
        <dbReference type="ARBA" id="ARBA00023015"/>
    </source>
</evidence>
<dbReference type="InterPro" id="IPR009071">
    <property type="entry name" value="HMG_box_dom"/>
</dbReference>
<reference evidence="9 10" key="1">
    <citation type="journal article" date="2016" name="Fungal Biol.">
        <title>The genome of Xylona heveae provides a window into fungal endophytism.</title>
        <authorList>
            <person name="Gazis R."/>
            <person name="Kuo A."/>
            <person name="Riley R."/>
            <person name="LaButti K."/>
            <person name="Lipzen A."/>
            <person name="Lin J."/>
            <person name="Amirebrahimi M."/>
            <person name="Hesse C.N."/>
            <person name="Spatafora J.W."/>
            <person name="Henrissat B."/>
            <person name="Hainaut M."/>
            <person name="Grigoriev I.V."/>
            <person name="Hibbett D.S."/>
        </authorList>
    </citation>
    <scope>NUCLEOTIDE SEQUENCE [LARGE SCALE GENOMIC DNA]</scope>
    <source>
        <strain evidence="9 10">TC161</strain>
    </source>
</reference>
<evidence type="ECO:0000256" key="5">
    <source>
        <dbReference type="ARBA" id="ARBA00023242"/>
    </source>
</evidence>
<dbReference type="PROSITE" id="PS50118">
    <property type="entry name" value="HMG_BOX_2"/>
    <property type="match status" value="1"/>
</dbReference>
<keyword evidence="3 6" id="KW-0238">DNA-binding</keyword>
<dbReference type="STRING" id="1328760.A0A165JL13"/>
<keyword evidence="2" id="KW-0805">Transcription regulation</keyword>
<evidence type="ECO:0000313" key="9">
    <source>
        <dbReference type="EMBL" id="KZF26371.1"/>
    </source>
</evidence>
<dbReference type="InterPro" id="IPR036910">
    <property type="entry name" value="HMG_box_dom_sf"/>
</dbReference>